<dbReference type="InterPro" id="IPR000064">
    <property type="entry name" value="NLP_P60_dom"/>
</dbReference>
<evidence type="ECO:0000256" key="4">
    <source>
        <dbReference type="ARBA" id="ARBA00022807"/>
    </source>
</evidence>
<dbReference type="PROSITE" id="PS51935">
    <property type="entry name" value="NLPC_P60"/>
    <property type="match status" value="1"/>
</dbReference>
<evidence type="ECO:0000256" key="2">
    <source>
        <dbReference type="ARBA" id="ARBA00022670"/>
    </source>
</evidence>
<feature type="domain" description="NlpC/P60" evidence="5">
    <location>
        <begin position="32"/>
        <end position="158"/>
    </location>
</feature>
<dbReference type="InterPro" id="IPR038765">
    <property type="entry name" value="Papain-like_cys_pep_sf"/>
</dbReference>
<keyword evidence="4" id="KW-0788">Thiol protease</keyword>
<sequence>MDKIDGMKHGQPFFIVSLLSARQFVPFENTTNGCVDAAVNYAFAQNGKGYSQNQCSGRAGECCRLGPNCFDCSGLVYMAYKQSGRTVPTTTRGYPGGLANVGVNNAQPGDILWRTGHVGLVGYNNQAVHAANPTTGVVILSLPVWIRYNYSSHAFRVC</sequence>
<dbReference type="Gene3D" id="3.90.1720.10">
    <property type="entry name" value="endopeptidase domain like (from Nostoc punctiforme)"/>
    <property type="match status" value="1"/>
</dbReference>
<comment type="similarity">
    <text evidence="1">Belongs to the peptidase C40 family.</text>
</comment>
<evidence type="ECO:0000313" key="6">
    <source>
        <dbReference type="EMBL" id="KAK2959529.1"/>
    </source>
</evidence>
<evidence type="ECO:0000313" key="7">
    <source>
        <dbReference type="Proteomes" id="UP001281761"/>
    </source>
</evidence>
<organism evidence="6 7">
    <name type="scientific">Blattamonas nauphoetae</name>
    <dbReference type="NCBI Taxonomy" id="2049346"/>
    <lineage>
        <taxon>Eukaryota</taxon>
        <taxon>Metamonada</taxon>
        <taxon>Preaxostyla</taxon>
        <taxon>Oxymonadida</taxon>
        <taxon>Blattamonas</taxon>
    </lineage>
</organism>
<dbReference type="PANTHER" id="PTHR47359">
    <property type="entry name" value="PEPTIDOGLYCAN DL-ENDOPEPTIDASE CWLO"/>
    <property type="match status" value="1"/>
</dbReference>
<dbReference type="Proteomes" id="UP001281761">
    <property type="component" value="Unassembled WGS sequence"/>
</dbReference>
<evidence type="ECO:0000259" key="5">
    <source>
        <dbReference type="PROSITE" id="PS51935"/>
    </source>
</evidence>
<evidence type="ECO:0000256" key="3">
    <source>
        <dbReference type="ARBA" id="ARBA00022801"/>
    </source>
</evidence>
<keyword evidence="7" id="KW-1185">Reference proteome</keyword>
<comment type="caution">
    <text evidence="6">The sequence shown here is derived from an EMBL/GenBank/DDBJ whole genome shotgun (WGS) entry which is preliminary data.</text>
</comment>
<gene>
    <name evidence="6" type="ORF">BLNAU_5578</name>
</gene>
<evidence type="ECO:0000256" key="1">
    <source>
        <dbReference type="ARBA" id="ARBA00007074"/>
    </source>
</evidence>
<name>A0ABQ9Y777_9EUKA</name>
<dbReference type="Pfam" id="PF00877">
    <property type="entry name" value="NLPC_P60"/>
    <property type="match status" value="1"/>
</dbReference>
<proteinExistence type="inferred from homology"/>
<keyword evidence="3" id="KW-0378">Hydrolase</keyword>
<reference evidence="6 7" key="1">
    <citation type="journal article" date="2022" name="bioRxiv">
        <title>Genomics of Preaxostyla Flagellates Illuminates Evolutionary Transitions and the Path Towards Mitochondrial Loss.</title>
        <authorList>
            <person name="Novak L.V.F."/>
            <person name="Treitli S.C."/>
            <person name="Pyrih J."/>
            <person name="Halakuc P."/>
            <person name="Pipaliya S.V."/>
            <person name="Vacek V."/>
            <person name="Brzon O."/>
            <person name="Soukal P."/>
            <person name="Eme L."/>
            <person name="Dacks J.B."/>
            <person name="Karnkowska A."/>
            <person name="Elias M."/>
            <person name="Hampl V."/>
        </authorList>
    </citation>
    <scope>NUCLEOTIDE SEQUENCE [LARGE SCALE GENOMIC DNA]</scope>
    <source>
        <strain evidence="6">NAU3</strain>
        <tissue evidence="6">Gut</tissue>
    </source>
</reference>
<dbReference type="EMBL" id="JARBJD010000029">
    <property type="protein sequence ID" value="KAK2959529.1"/>
    <property type="molecule type" value="Genomic_DNA"/>
</dbReference>
<protein>
    <recommendedName>
        <fullName evidence="5">NlpC/P60 domain-containing protein</fullName>
    </recommendedName>
</protein>
<accession>A0ABQ9Y777</accession>
<dbReference type="InterPro" id="IPR051794">
    <property type="entry name" value="PG_Endopeptidase_C40"/>
</dbReference>
<keyword evidence="2" id="KW-0645">Protease</keyword>
<dbReference type="PANTHER" id="PTHR47359:SF3">
    <property type="entry name" value="NLP_P60 DOMAIN-CONTAINING PROTEIN-RELATED"/>
    <property type="match status" value="1"/>
</dbReference>
<dbReference type="SUPFAM" id="SSF54001">
    <property type="entry name" value="Cysteine proteinases"/>
    <property type="match status" value="1"/>
</dbReference>